<keyword evidence="1" id="KW-0805">Transcription regulation</keyword>
<dbReference type="EMBL" id="CP002738">
    <property type="protein sequence ID" value="AEG02054.1"/>
    <property type="molecule type" value="Genomic_DNA"/>
</dbReference>
<dbReference type="Gene3D" id="3.40.50.880">
    <property type="match status" value="1"/>
</dbReference>
<proteinExistence type="predicted"/>
<dbReference type="GO" id="GO:0043565">
    <property type="term" value="F:sequence-specific DNA binding"/>
    <property type="evidence" value="ECO:0007669"/>
    <property type="project" value="InterPro"/>
</dbReference>
<reference evidence="6" key="3">
    <citation type="submission" date="2011-05" db="EMBL/GenBank/DDBJ databases">
        <title>Complete sequence of Methylomonas methanica MC09.</title>
        <authorList>
            <consortium name="US DOE Joint Genome Institute"/>
            <person name="Lucas S."/>
            <person name="Han J."/>
            <person name="Lapidus A."/>
            <person name="Cheng J.-F."/>
            <person name="Goodwin L."/>
            <person name="Pitluck S."/>
            <person name="Peters L."/>
            <person name="Mikhailova N."/>
            <person name="Teshima H."/>
            <person name="Han C."/>
            <person name="Tapia R."/>
            <person name="Land M."/>
            <person name="Hauser L."/>
            <person name="Kyrpides N."/>
            <person name="Ivanova N."/>
            <person name="Pagani I."/>
            <person name="Stein L."/>
            <person name="Woyke T."/>
        </authorList>
    </citation>
    <scope>NUCLEOTIDE SEQUENCE [LARGE SCALE GENOMIC DNA]</scope>
    <source>
        <strain evidence="6">MC09</strain>
    </source>
</reference>
<dbReference type="KEGG" id="mmt:Metme_3696"/>
<dbReference type="PANTHER" id="PTHR43130:SF3">
    <property type="entry name" value="HTH-TYPE TRANSCRIPTIONAL REGULATOR RV1931C"/>
    <property type="match status" value="1"/>
</dbReference>
<reference evidence="5 6" key="1">
    <citation type="journal article" date="2011" name="J. Bacteriol.">
        <title>Complete Genome Sequence of the Aerobic Marine Methanotroph Methylomonas methanica MC09.</title>
        <authorList>
            <person name="Boden R."/>
            <person name="Cunliffe M."/>
            <person name="Scanlan J."/>
            <person name="Moussard H."/>
            <person name="Kits K.D."/>
            <person name="Klotz M.G."/>
            <person name="Jetten M.S."/>
            <person name="Vuilleumier S."/>
            <person name="Han J."/>
            <person name="Peters L."/>
            <person name="Mikhailova N."/>
            <person name="Teshima H."/>
            <person name="Tapia R."/>
            <person name="Kyrpides N."/>
            <person name="Ivanova N."/>
            <person name="Pagani I."/>
            <person name="Cheng J.F."/>
            <person name="Goodwin L."/>
            <person name="Han C."/>
            <person name="Hauser L."/>
            <person name="Land M.L."/>
            <person name="Lapidus A."/>
            <person name="Lucas S."/>
            <person name="Pitluck S."/>
            <person name="Woyke T."/>
            <person name="Stein L."/>
            <person name="Murrell J.C."/>
        </authorList>
    </citation>
    <scope>NUCLEOTIDE SEQUENCE [LARGE SCALE GENOMIC DNA]</scope>
    <source>
        <strain evidence="5 6">MC09</strain>
    </source>
</reference>
<dbReference type="eggNOG" id="COG4977">
    <property type="taxonomic scope" value="Bacteria"/>
</dbReference>
<dbReference type="PANTHER" id="PTHR43130">
    <property type="entry name" value="ARAC-FAMILY TRANSCRIPTIONAL REGULATOR"/>
    <property type="match status" value="1"/>
</dbReference>
<dbReference type="Gene3D" id="1.10.10.60">
    <property type="entry name" value="Homeodomain-like"/>
    <property type="match status" value="2"/>
</dbReference>
<dbReference type="GO" id="GO:0003700">
    <property type="term" value="F:DNA-binding transcription factor activity"/>
    <property type="evidence" value="ECO:0007669"/>
    <property type="project" value="InterPro"/>
</dbReference>
<organism evidence="5 6">
    <name type="scientific">Methylomonas methanica (strain DSM 25384 / MC09)</name>
    <dbReference type="NCBI Taxonomy" id="857087"/>
    <lineage>
        <taxon>Bacteria</taxon>
        <taxon>Pseudomonadati</taxon>
        <taxon>Pseudomonadota</taxon>
        <taxon>Gammaproteobacteria</taxon>
        <taxon>Methylococcales</taxon>
        <taxon>Methylococcaceae</taxon>
        <taxon>Methylomonas</taxon>
    </lineage>
</organism>
<dbReference type="HOGENOM" id="CLU_000445_59_0_6"/>
<accession>F9ZW83</accession>
<dbReference type="STRING" id="857087.Metme_3696"/>
<feature type="domain" description="HTH araC/xylS-type" evidence="4">
    <location>
        <begin position="230"/>
        <end position="328"/>
    </location>
</feature>
<dbReference type="Pfam" id="PF12833">
    <property type="entry name" value="HTH_18"/>
    <property type="match status" value="1"/>
</dbReference>
<sequence>MTLVIREISTAKNIVMLASPNAEVLDVIGPLDVFSIANSIVEKSGKRPPYCLHILADQAGAFVTSSGLRLVADSSWRDWGGEIDTLLISGCKDPSVFFTNSPLVGWIRNMSGTVKRMVSICTGAFALAEAGLLDGRRATTHWFFAEQLANSYAKVSVDADAIYVRDGDTYTSAGITTGMDLALSLVEEDLGREISLLTARVLVMYFKRPGGQSQFSTQLRAQHVKNGQLGKLLEWIAENSHYPMTVEMLADKAAMSQRNFARVFAAETGRTPARYLEEIRIEKAIGLLEETKMPMKSIAQKAGFSCIEQFRRTFKRHLGIPPQAYRERFPLN</sequence>
<evidence type="ECO:0000313" key="5">
    <source>
        <dbReference type="EMBL" id="AEG02054.1"/>
    </source>
</evidence>
<dbReference type="CDD" id="cd03137">
    <property type="entry name" value="GATase1_AraC_1"/>
    <property type="match status" value="1"/>
</dbReference>
<keyword evidence="2" id="KW-0238">DNA-binding</keyword>
<name>F9ZW83_METMM</name>
<dbReference type="Pfam" id="PF01965">
    <property type="entry name" value="DJ-1_PfpI"/>
    <property type="match status" value="1"/>
</dbReference>
<dbReference type="InterPro" id="IPR002818">
    <property type="entry name" value="DJ-1/PfpI"/>
</dbReference>
<dbReference type="SUPFAM" id="SSF52317">
    <property type="entry name" value="Class I glutamine amidotransferase-like"/>
    <property type="match status" value="1"/>
</dbReference>
<gene>
    <name evidence="5" type="ordered locus">Metme_3696</name>
</gene>
<dbReference type="PROSITE" id="PS00041">
    <property type="entry name" value="HTH_ARAC_FAMILY_1"/>
    <property type="match status" value="1"/>
</dbReference>
<dbReference type="AlphaFoldDB" id="F9ZW83"/>
<evidence type="ECO:0000256" key="3">
    <source>
        <dbReference type="ARBA" id="ARBA00023163"/>
    </source>
</evidence>
<evidence type="ECO:0000256" key="2">
    <source>
        <dbReference type="ARBA" id="ARBA00023125"/>
    </source>
</evidence>
<evidence type="ECO:0000259" key="4">
    <source>
        <dbReference type="PROSITE" id="PS01124"/>
    </source>
</evidence>
<dbReference type="InterPro" id="IPR018062">
    <property type="entry name" value="HTH_AraC-typ_CS"/>
</dbReference>
<dbReference type="SUPFAM" id="SSF46689">
    <property type="entry name" value="Homeodomain-like"/>
    <property type="match status" value="2"/>
</dbReference>
<dbReference type="Proteomes" id="UP000008888">
    <property type="component" value="Chromosome"/>
</dbReference>
<dbReference type="PROSITE" id="PS01124">
    <property type="entry name" value="HTH_ARAC_FAMILY_2"/>
    <property type="match status" value="1"/>
</dbReference>
<dbReference type="InterPro" id="IPR018060">
    <property type="entry name" value="HTH_AraC"/>
</dbReference>
<evidence type="ECO:0000256" key="1">
    <source>
        <dbReference type="ARBA" id="ARBA00023015"/>
    </source>
</evidence>
<keyword evidence="6" id="KW-1185">Reference proteome</keyword>
<dbReference type="InterPro" id="IPR029062">
    <property type="entry name" value="Class_I_gatase-like"/>
</dbReference>
<reference key="2">
    <citation type="submission" date="2011-05" db="EMBL/GenBank/DDBJ databases">
        <title>Complete genome sequence of the aerobic marine methanotroph Methylomonas methanica MC09.</title>
        <authorList>
            <person name="Boden R."/>
            <person name="Cunliffe M."/>
            <person name="Scanlan J."/>
            <person name="Moussard H."/>
            <person name="Kits K.D."/>
            <person name="Klotz M."/>
            <person name="Jetten M."/>
            <person name="Vuilleumier S."/>
            <person name="Han J."/>
            <person name="Peters L."/>
            <person name="Mikhailova N."/>
            <person name="Teshima H."/>
            <person name="Tapia R."/>
            <person name="Kyrpides N."/>
            <person name="Ivanova N."/>
            <person name="Pagani I."/>
            <person name="Cheng J.-F."/>
            <person name="Goodwin L."/>
            <person name="Han C."/>
            <person name="Hauser L."/>
            <person name="Land M."/>
            <person name="Lapidus A."/>
            <person name="Lucas S."/>
            <person name="Pitluck S."/>
            <person name="Woyke T."/>
            <person name="Stein L.Y."/>
            <person name="Murrell C."/>
        </authorList>
    </citation>
    <scope>NUCLEOTIDE SEQUENCE</scope>
    <source>
        <strain>MC09</strain>
    </source>
</reference>
<dbReference type="InterPro" id="IPR052158">
    <property type="entry name" value="INH-QAR"/>
</dbReference>
<keyword evidence="3" id="KW-0804">Transcription</keyword>
<dbReference type="SMART" id="SM00342">
    <property type="entry name" value="HTH_ARAC"/>
    <property type="match status" value="1"/>
</dbReference>
<dbReference type="InterPro" id="IPR009057">
    <property type="entry name" value="Homeodomain-like_sf"/>
</dbReference>
<protein>
    <submittedName>
        <fullName evidence="5">Transcriptional regulator, AraC family</fullName>
    </submittedName>
</protein>
<evidence type="ECO:0000313" key="6">
    <source>
        <dbReference type="Proteomes" id="UP000008888"/>
    </source>
</evidence>